<evidence type="ECO:0000256" key="1">
    <source>
        <dbReference type="SAM" id="MobiDB-lite"/>
    </source>
</evidence>
<feature type="compositionally biased region" description="Polar residues" evidence="1">
    <location>
        <begin position="165"/>
        <end position="175"/>
    </location>
</feature>
<dbReference type="GeneID" id="73338995"/>
<feature type="region of interest" description="Disordered" evidence="1">
    <location>
        <begin position="165"/>
        <end position="187"/>
    </location>
</feature>
<name>A0A9Q8SMF3_9PEZI</name>
<evidence type="ECO:0000313" key="2">
    <source>
        <dbReference type="EMBL" id="UQC79496.1"/>
    </source>
</evidence>
<protein>
    <submittedName>
        <fullName evidence="2">Uncharacterized protein</fullName>
    </submittedName>
</protein>
<dbReference type="KEGG" id="clup:CLUP02_04976"/>
<gene>
    <name evidence="2" type="ORF">CLUP02_04976</name>
</gene>
<sequence>MSYRLQNIPITTYQLQAVWGCYSVFLDVRGCRHLEGASWKSPDSCTRLAVHISGSADVLTQRYVMRSLPNQPPAYGYWPWQETVFGLRQCREQHKFEHRSRMTWNLSLRKPRKPTWNYSVRDFGGPSKSSNFDAPLDYQPLPPATEHHSSWLGIFEKKMPRFSQVTTSYDQSASDPTMDERRDGAWD</sequence>
<accession>A0A9Q8SMF3</accession>
<dbReference type="Proteomes" id="UP000830671">
    <property type="component" value="Chromosome 3"/>
</dbReference>
<keyword evidence="3" id="KW-1185">Reference proteome</keyword>
<feature type="compositionally biased region" description="Basic and acidic residues" evidence="1">
    <location>
        <begin position="178"/>
        <end position="187"/>
    </location>
</feature>
<dbReference type="EMBL" id="CP019475">
    <property type="protein sequence ID" value="UQC79496.1"/>
    <property type="molecule type" value="Genomic_DNA"/>
</dbReference>
<reference evidence="2" key="1">
    <citation type="journal article" date="2021" name="Mol. Plant Microbe Interact.">
        <title>Complete Genome Sequence of the Plant-Pathogenic Fungus Colletotrichum lupini.</title>
        <authorList>
            <person name="Baroncelli R."/>
            <person name="Pensec F."/>
            <person name="Da Lio D."/>
            <person name="Boufleur T."/>
            <person name="Vicente I."/>
            <person name="Sarrocco S."/>
            <person name="Picot A."/>
            <person name="Baraldi E."/>
            <person name="Sukno S."/>
            <person name="Thon M."/>
            <person name="Le Floch G."/>
        </authorList>
    </citation>
    <scope>NUCLEOTIDE SEQUENCE</scope>
    <source>
        <strain evidence="2">IMI 504893</strain>
    </source>
</reference>
<dbReference type="AlphaFoldDB" id="A0A9Q8SMF3"/>
<proteinExistence type="predicted"/>
<organism evidence="2 3">
    <name type="scientific">Colletotrichum lupini</name>
    <dbReference type="NCBI Taxonomy" id="145971"/>
    <lineage>
        <taxon>Eukaryota</taxon>
        <taxon>Fungi</taxon>
        <taxon>Dikarya</taxon>
        <taxon>Ascomycota</taxon>
        <taxon>Pezizomycotina</taxon>
        <taxon>Sordariomycetes</taxon>
        <taxon>Hypocreomycetidae</taxon>
        <taxon>Glomerellales</taxon>
        <taxon>Glomerellaceae</taxon>
        <taxon>Colletotrichum</taxon>
        <taxon>Colletotrichum acutatum species complex</taxon>
    </lineage>
</organism>
<evidence type="ECO:0000313" key="3">
    <source>
        <dbReference type="Proteomes" id="UP000830671"/>
    </source>
</evidence>
<dbReference type="RefSeq" id="XP_049141128.1">
    <property type="nucleotide sequence ID" value="XM_049283985.1"/>
</dbReference>